<evidence type="ECO:0000313" key="1">
    <source>
        <dbReference type="EMBL" id="CAJ1000748.1"/>
    </source>
</evidence>
<dbReference type="RefSeq" id="WP_171563937.1">
    <property type="nucleotide sequence ID" value="NZ_JAUSVZ010000008.1"/>
</dbReference>
<proteinExistence type="predicted"/>
<dbReference type="NCBIfam" id="TIGR04129">
    <property type="entry name" value="CxxH_BA5709"/>
    <property type="match status" value="1"/>
</dbReference>
<reference evidence="1" key="1">
    <citation type="submission" date="2023-07" db="EMBL/GenBank/DDBJ databases">
        <authorList>
            <person name="Ivanov I."/>
            <person name="Teneva D."/>
            <person name="Stoikov I."/>
        </authorList>
    </citation>
    <scope>NUCLEOTIDE SEQUENCE</scope>
    <source>
        <strain evidence="1">4475</strain>
    </source>
</reference>
<dbReference type="Proteomes" id="UP001189619">
    <property type="component" value="Chromosome"/>
</dbReference>
<protein>
    <submittedName>
        <fullName evidence="1">CxxH/CxxC protein</fullName>
    </submittedName>
</protein>
<accession>A0AA48RFH0</accession>
<dbReference type="Pfam" id="PF14116">
    <property type="entry name" value="YyzF"/>
    <property type="match status" value="1"/>
</dbReference>
<gene>
    <name evidence="1" type="ORF">BSPP4475_00230</name>
</gene>
<keyword evidence="2" id="KW-1185">Reference proteome</keyword>
<name>A0AA48RFH0_9BACL</name>
<sequence length="89" mass="10026">MEQKTRNTNEQPTAQTIRIAGTEVELHPAHPVRFACMEHVDQEIDEYVDQFEAAPDTYRAEEVEGGPLDKRCRVCGAEGKIALLRVKGM</sequence>
<dbReference type="InterPro" id="IPR025626">
    <property type="entry name" value="YyzF"/>
</dbReference>
<evidence type="ECO:0000313" key="2">
    <source>
        <dbReference type="Proteomes" id="UP001189619"/>
    </source>
</evidence>
<dbReference type="AlphaFoldDB" id="A0AA48RFH0"/>
<organism evidence="1 2">
    <name type="scientific">Brevibacillus aydinogluensis</name>
    <dbReference type="NCBI Taxonomy" id="927786"/>
    <lineage>
        <taxon>Bacteria</taxon>
        <taxon>Bacillati</taxon>
        <taxon>Bacillota</taxon>
        <taxon>Bacilli</taxon>
        <taxon>Bacillales</taxon>
        <taxon>Paenibacillaceae</taxon>
        <taxon>Brevibacillus</taxon>
    </lineage>
</organism>
<dbReference type="KEGG" id="bayd:BSPP4475_00230"/>
<dbReference type="EMBL" id="OY569118">
    <property type="protein sequence ID" value="CAJ1000748.1"/>
    <property type="molecule type" value="Genomic_DNA"/>
</dbReference>